<comment type="caution">
    <text evidence="1">The sequence shown here is derived from an EMBL/GenBank/DDBJ whole genome shotgun (WGS) entry which is preliminary data.</text>
</comment>
<dbReference type="Proteomes" id="UP000549617">
    <property type="component" value="Unassembled WGS sequence"/>
</dbReference>
<dbReference type="AlphaFoldDB" id="A0A7W9AG17"/>
<dbReference type="Gene3D" id="3.40.50.150">
    <property type="entry name" value="Vaccinia Virus protein VP39"/>
    <property type="match status" value="1"/>
</dbReference>
<dbReference type="RefSeq" id="WP_184015712.1">
    <property type="nucleotide sequence ID" value="NZ_JACIJC010000001.1"/>
</dbReference>
<gene>
    <name evidence="1" type="ORF">FHS49_000950</name>
</gene>
<accession>A0A7W9AG17</accession>
<dbReference type="SUPFAM" id="SSF53335">
    <property type="entry name" value="S-adenosyl-L-methionine-dependent methyltransferases"/>
    <property type="match status" value="1"/>
</dbReference>
<organism evidence="1 2">
    <name type="scientific">Sphingobium boeckii</name>
    <dbReference type="NCBI Taxonomy" id="1082345"/>
    <lineage>
        <taxon>Bacteria</taxon>
        <taxon>Pseudomonadati</taxon>
        <taxon>Pseudomonadota</taxon>
        <taxon>Alphaproteobacteria</taxon>
        <taxon>Sphingomonadales</taxon>
        <taxon>Sphingomonadaceae</taxon>
        <taxon>Sphingobium</taxon>
    </lineage>
</organism>
<evidence type="ECO:0008006" key="3">
    <source>
        <dbReference type="Google" id="ProtNLM"/>
    </source>
</evidence>
<keyword evidence="2" id="KW-1185">Reference proteome</keyword>
<sequence length="281" mass="32024">MTFGTFIDPDDRLKELADPNQKMGIPILGGYRAERDWDAYMGRSRIFDRIAHRLNQLDIPYEDQCSAKYYFDIVNALRDFNGEFNRVVEVGVFMGGASAILGGCVQAFDFDLDLVDIDDRCLHFAYERIRRTHPEAIGRVRMFHGDLPAYVSNILSHEPAQCIIHHDGDHQFSQVVKDMASLSYVAEKVHAIIVQDTHLRGHAKYMNFVDMALYAVFGLDLNYAPIGEAYGEHDFRTSPDQYHGNYFVAGSPEGFVLPMAMNEFRYPHPSMSLETLQQQAV</sequence>
<evidence type="ECO:0000313" key="2">
    <source>
        <dbReference type="Proteomes" id="UP000549617"/>
    </source>
</evidence>
<dbReference type="EMBL" id="JACIJC010000001">
    <property type="protein sequence ID" value="MBB5684959.1"/>
    <property type="molecule type" value="Genomic_DNA"/>
</dbReference>
<reference evidence="1 2" key="1">
    <citation type="submission" date="2020-08" db="EMBL/GenBank/DDBJ databases">
        <title>Genomic Encyclopedia of Type Strains, Phase IV (KMG-IV): sequencing the most valuable type-strain genomes for metagenomic binning, comparative biology and taxonomic classification.</title>
        <authorList>
            <person name="Goeker M."/>
        </authorList>
    </citation>
    <scope>NUCLEOTIDE SEQUENCE [LARGE SCALE GENOMIC DNA]</scope>
    <source>
        <strain evidence="1 2">DSM 25079</strain>
    </source>
</reference>
<protein>
    <recommendedName>
        <fullName evidence="3">Class I SAM-dependent methyltransferase</fullName>
    </recommendedName>
</protein>
<name>A0A7W9AG17_9SPHN</name>
<proteinExistence type="predicted"/>
<evidence type="ECO:0000313" key="1">
    <source>
        <dbReference type="EMBL" id="MBB5684959.1"/>
    </source>
</evidence>
<dbReference type="InterPro" id="IPR029063">
    <property type="entry name" value="SAM-dependent_MTases_sf"/>
</dbReference>